<organism evidence="1">
    <name type="scientific">bioreactor metagenome</name>
    <dbReference type="NCBI Taxonomy" id="1076179"/>
    <lineage>
        <taxon>unclassified sequences</taxon>
        <taxon>metagenomes</taxon>
        <taxon>ecological metagenomes</taxon>
    </lineage>
</organism>
<proteinExistence type="predicted"/>
<sequence length="75" mass="8642">MVKELWPIASGLNRLFVPYIALCEETSKNGESFGLIRFYLASELQFTDIPVKEREKHVTIAGYFVFARQGEEHGY</sequence>
<accession>A0A645GB03</accession>
<name>A0A645GB03_9ZZZZ</name>
<dbReference type="EMBL" id="VSSQ01071568">
    <property type="protein sequence ID" value="MPN23152.1"/>
    <property type="molecule type" value="Genomic_DNA"/>
</dbReference>
<evidence type="ECO:0000313" key="1">
    <source>
        <dbReference type="EMBL" id="MPN23152.1"/>
    </source>
</evidence>
<dbReference type="AlphaFoldDB" id="A0A645GB03"/>
<evidence type="ECO:0008006" key="2">
    <source>
        <dbReference type="Google" id="ProtNLM"/>
    </source>
</evidence>
<comment type="caution">
    <text evidence="1">The sequence shown here is derived from an EMBL/GenBank/DDBJ whole genome shotgun (WGS) entry which is preliminary data.</text>
</comment>
<gene>
    <name evidence="1" type="ORF">SDC9_170539</name>
</gene>
<reference evidence="1" key="1">
    <citation type="submission" date="2019-08" db="EMBL/GenBank/DDBJ databases">
        <authorList>
            <person name="Kucharzyk K."/>
            <person name="Murdoch R.W."/>
            <person name="Higgins S."/>
            <person name="Loffler F."/>
        </authorList>
    </citation>
    <scope>NUCLEOTIDE SEQUENCE</scope>
</reference>
<protein>
    <recommendedName>
        <fullName evidence="2">Molybdenum cofactor biosynthesis protein</fullName>
    </recommendedName>
</protein>